<name>A0A4Q7N7G9_9BURK</name>
<dbReference type="GO" id="GO:0016491">
    <property type="term" value="F:oxidoreductase activity"/>
    <property type="evidence" value="ECO:0007669"/>
    <property type="project" value="InterPro"/>
</dbReference>
<protein>
    <submittedName>
        <fullName evidence="3">Xanthine dehydrogenase FAD-binding subunit</fullName>
    </submittedName>
</protein>
<dbReference type="Gene3D" id="3.30.465.10">
    <property type="match status" value="1"/>
</dbReference>
<dbReference type="PANTHER" id="PTHR42659">
    <property type="entry name" value="XANTHINE DEHYDROGENASE SUBUNIT C-RELATED"/>
    <property type="match status" value="1"/>
</dbReference>
<dbReference type="InterPro" id="IPR051312">
    <property type="entry name" value="Diverse_Substr_Oxidored"/>
</dbReference>
<dbReference type="PANTHER" id="PTHR42659:SF9">
    <property type="entry name" value="XANTHINE DEHYDROGENASE FAD-BINDING SUBUNIT XDHB-RELATED"/>
    <property type="match status" value="1"/>
</dbReference>
<dbReference type="AlphaFoldDB" id="A0A4Q7N7G9"/>
<organism evidence="3 4">
    <name type="scientific">Pigmentiphaga kullae</name>
    <dbReference type="NCBI Taxonomy" id="151784"/>
    <lineage>
        <taxon>Bacteria</taxon>
        <taxon>Pseudomonadati</taxon>
        <taxon>Pseudomonadota</taxon>
        <taxon>Betaproteobacteria</taxon>
        <taxon>Burkholderiales</taxon>
        <taxon>Alcaligenaceae</taxon>
        <taxon>Pigmentiphaga</taxon>
    </lineage>
</organism>
<dbReference type="EMBL" id="SGXC01000003">
    <property type="protein sequence ID" value="RZS77960.1"/>
    <property type="molecule type" value="Genomic_DNA"/>
</dbReference>
<dbReference type="Gene3D" id="3.30.43.10">
    <property type="entry name" value="Uridine Diphospho-n-acetylenolpyruvylglucosamine Reductase, domain 2"/>
    <property type="match status" value="1"/>
</dbReference>
<dbReference type="OrthoDB" id="9793944at2"/>
<keyword evidence="1" id="KW-0285">Flavoprotein</keyword>
<dbReference type="Pfam" id="PF03450">
    <property type="entry name" value="CO_deh_flav_C"/>
    <property type="match status" value="1"/>
</dbReference>
<dbReference type="InterPro" id="IPR036318">
    <property type="entry name" value="FAD-bd_PCMH-like_sf"/>
</dbReference>
<keyword evidence="1" id="KW-0274">FAD</keyword>
<dbReference type="PROSITE" id="PS51387">
    <property type="entry name" value="FAD_PCMH"/>
    <property type="match status" value="1"/>
</dbReference>
<dbReference type="Proteomes" id="UP000292445">
    <property type="component" value="Unassembled WGS sequence"/>
</dbReference>
<dbReference type="InterPro" id="IPR036683">
    <property type="entry name" value="CO_DH_flav_C_dom_sf"/>
</dbReference>
<dbReference type="SUPFAM" id="SSF56176">
    <property type="entry name" value="FAD-binding/transporter-associated domain-like"/>
    <property type="match status" value="1"/>
</dbReference>
<dbReference type="InterPro" id="IPR016166">
    <property type="entry name" value="FAD-bd_PCMH"/>
</dbReference>
<dbReference type="SUPFAM" id="SSF55447">
    <property type="entry name" value="CO dehydrogenase flavoprotein C-terminal domain-like"/>
    <property type="match status" value="1"/>
</dbReference>
<dbReference type="SMART" id="SM01092">
    <property type="entry name" value="CO_deh_flav_C"/>
    <property type="match status" value="1"/>
</dbReference>
<sequence>MLTFDRYVTAATLDEAFDALDASPGARLVAGATDLLPWAREGRAGDVHLPALVDVGAIPTLTAITAEGGRLRIGAATSIAACERHPLLLRDAGLLARCAAWFADDQIREQATLGGNLVNASPAGDTLPALLAMNAQVVLARRDGAGIHERTMPLADFITGPGRTRLGAGEILVRIDCDAVPGHGGAFEKVGHRRSLVISTVCLAALVRLAPAGGTLADVRIAIGAVGPVPERLDDAEAALRGRRPTPATIREAAELAADRVRSRSRQDYRREVLVNFVERGLVAALAQCGLAVQRLPRETVHA</sequence>
<keyword evidence="4" id="KW-1185">Reference proteome</keyword>
<dbReference type="Gene3D" id="3.30.390.50">
    <property type="entry name" value="CO dehydrogenase flavoprotein, C-terminal domain"/>
    <property type="match status" value="1"/>
</dbReference>
<evidence type="ECO:0000313" key="3">
    <source>
        <dbReference type="EMBL" id="RZS77960.1"/>
    </source>
</evidence>
<evidence type="ECO:0000259" key="2">
    <source>
        <dbReference type="PROSITE" id="PS51387"/>
    </source>
</evidence>
<dbReference type="InterPro" id="IPR005107">
    <property type="entry name" value="CO_DH_flav_C"/>
</dbReference>
<comment type="caution">
    <text evidence="3">The sequence shown here is derived from an EMBL/GenBank/DDBJ whole genome shotgun (WGS) entry which is preliminary data.</text>
</comment>
<proteinExistence type="predicted"/>
<reference evidence="3 4" key="1">
    <citation type="submission" date="2019-02" db="EMBL/GenBank/DDBJ databases">
        <title>Genomic Encyclopedia of Type Strains, Phase IV (KMG-IV): sequencing the most valuable type-strain genomes for metagenomic binning, comparative biology and taxonomic classification.</title>
        <authorList>
            <person name="Goeker M."/>
        </authorList>
    </citation>
    <scope>NUCLEOTIDE SEQUENCE [LARGE SCALE GENOMIC DNA]</scope>
    <source>
        <strain evidence="3 4">K24</strain>
    </source>
</reference>
<dbReference type="InterPro" id="IPR016169">
    <property type="entry name" value="FAD-bd_PCMH_sub2"/>
</dbReference>
<dbReference type="GO" id="GO:0071949">
    <property type="term" value="F:FAD binding"/>
    <property type="evidence" value="ECO:0007669"/>
    <property type="project" value="InterPro"/>
</dbReference>
<feature type="domain" description="FAD-binding PCMH-type" evidence="2">
    <location>
        <begin position="1"/>
        <end position="182"/>
    </location>
</feature>
<evidence type="ECO:0000313" key="4">
    <source>
        <dbReference type="Proteomes" id="UP000292445"/>
    </source>
</evidence>
<dbReference type="InterPro" id="IPR016167">
    <property type="entry name" value="FAD-bd_PCMH_sub1"/>
</dbReference>
<dbReference type="RefSeq" id="WP_130360368.1">
    <property type="nucleotide sequence ID" value="NZ_SGXC01000003.1"/>
</dbReference>
<dbReference type="InterPro" id="IPR002346">
    <property type="entry name" value="Mopterin_DH_FAD-bd"/>
</dbReference>
<accession>A0A4Q7N7G9</accession>
<gene>
    <name evidence="3" type="ORF">EV675_4599</name>
</gene>
<evidence type="ECO:0000256" key="1">
    <source>
        <dbReference type="ARBA" id="ARBA00022827"/>
    </source>
</evidence>
<dbReference type="Pfam" id="PF00941">
    <property type="entry name" value="FAD_binding_5"/>
    <property type="match status" value="1"/>
</dbReference>